<feature type="compositionally biased region" description="Pro residues" evidence="3">
    <location>
        <begin position="24"/>
        <end position="34"/>
    </location>
</feature>
<evidence type="ECO:0000256" key="3">
    <source>
        <dbReference type="SAM" id="MobiDB-lite"/>
    </source>
</evidence>
<reference evidence="5 6" key="1">
    <citation type="submission" date="2024-11" db="EMBL/GenBank/DDBJ databases">
        <title>Chromosome-level genome assembly of Eucalyptus globulus Labill. provides insights into its genome evolution.</title>
        <authorList>
            <person name="Li X."/>
        </authorList>
    </citation>
    <scope>NUCLEOTIDE SEQUENCE [LARGE SCALE GENOMIC DNA]</scope>
    <source>
        <strain evidence="5">CL2024</strain>
        <tissue evidence="5">Fresh tender leaves</tissue>
    </source>
</reference>
<dbReference type="PROSITE" id="PS50096">
    <property type="entry name" value="IQ"/>
    <property type="match status" value="1"/>
</dbReference>
<proteinExistence type="predicted"/>
<dbReference type="FunFam" id="1.20.58.120:FF:000010">
    <property type="entry name" value="BAG family molecular chaperone regulator 6"/>
    <property type="match status" value="1"/>
</dbReference>
<dbReference type="SUPFAM" id="SSF63491">
    <property type="entry name" value="BAG domain"/>
    <property type="match status" value="1"/>
</dbReference>
<dbReference type="InterPro" id="IPR000048">
    <property type="entry name" value="IQ_motif_EF-hand-BS"/>
</dbReference>
<dbReference type="GO" id="GO:0005516">
    <property type="term" value="F:calmodulin binding"/>
    <property type="evidence" value="ECO:0007669"/>
    <property type="project" value="UniProtKB-KW"/>
</dbReference>
<evidence type="ECO:0000313" key="5">
    <source>
        <dbReference type="EMBL" id="KAL3728546.1"/>
    </source>
</evidence>
<dbReference type="Pfam" id="PF02179">
    <property type="entry name" value="BAG"/>
    <property type="match status" value="1"/>
</dbReference>
<keyword evidence="1" id="KW-0112">Calmodulin-binding</keyword>
<feature type="region of interest" description="Disordered" evidence="3">
    <location>
        <begin position="156"/>
        <end position="370"/>
    </location>
</feature>
<dbReference type="InterPro" id="IPR003103">
    <property type="entry name" value="BAG_domain"/>
</dbReference>
<keyword evidence="6" id="KW-1185">Reference proteome</keyword>
<feature type="region of interest" description="Disordered" evidence="3">
    <location>
        <begin position="1"/>
        <end position="37"/>
    </location>
</feature>
<sequence>MDSPFLRSRWSSPPQPRPRHYSPPTAPAPAPAPIRRPAAPKVVSIPVHFIGSERRRSESARRIQSAFRGFLVRRSVRRIAAVRREVDEVERRIATPEAAALIRRDERERLKVSETLMSLLLRLDSVPGVDAGVRECRKAVIRRAIALQERVDAIVAGRDGGPVGGDPAEEADAVEGGDAAERESVEADDPSSGVVPPSSTTEAVTARLGGESGPKMADAEHSVDAGSESYRAEETPAEREVRAAPEADVVTMPEGELSVETDAAMEQPAADEVITEAGEPEIETHANEDEITADNYTVQSTCEREEDAAAAGTESSADSSANSQSPIVGIDENASPKEDAAAVESQKPDEDEDSGGGRCGSEGKGNRWSKELLEKMVEDNEKMMRLMAELFERNERQTRLLSSLSQRVGQLERAFVCEKLRRKKRRQAAGRGGDAMDCSATSPDPKKCGKR</sequence>
<dbReference type="PROSITE" id="PS51035">
    <property type="entry name" value="BAG"/>
    <property type="match status" value="1"/>
</dbReference>
<dbReference type="SMART" id="SM00264">
    <property type="entry name" value="BAG"/>
    <property type="match status" value="1"/>
</dbReference>
<dbReference type="AlphaFoldDB" id="A0ABD3JW37"/>
<name>A0ABD3JW37_EUCGL</name>
<dbReference type="PANTHER" id="PTHR33322">
    <property type="entry name" value="BAG DOMAIN CONTAINING PROTEIN, EXPRESSED"/>
    <property type="match status" value="1"/>
</dbReference>
<feature type="domain" description="BAG" evidence="4">
    <location>
        <begin position="78"/>
        <end position="155"/>
    </location>
</feature>
<feature type="compositionally biased region" description="Low complexity" evidence="3">
    <location>
        <begin position="190"/>
        <end position="199"/>
    </location>
</feature>
<protein>
    <recommendedName>
        <fullName evidence="4">BAG domain-containing protein</fullName>
    </recommendedName>
</protein>
<evidence type="ECO:0000313" key="6">
    <source>
        <dbReference type="Proteomes" id="UP001634007"/>
    </source>
</evidence>
<evidence type="ECO:0000256" key="2">
    <source>
        <dbReference type="ARBA" id="ARBA00023186"/>
    </source>
</evidence>
<comment type="caution">
    <text evidence="5">The sequence shown here is derived from an EMBL/GenBank/DDBJ whole genome shotgun (WGS) entry which is preliminary data.</text>
</comment>
<feature type="compositionally biased region" description="Low complexity" evidence="3">
    <location>
        <begin position="315"/>
        <end position="325"/>
    </location>
</feature>
<feature type="compositionally biased region" description="Basic and acidic residues" evidence="3">
    <location>
        <begin position="230"/>
        <end position="245"/>
    </location>
</feature>
<dbReference type="PANTHER" id="PTHR33322:SF4">
    <property type="entry name" value="BAG DOMAIN CONTAINING PROTEIN, EXPRESSED"/>
    <property type="match status" value="1"/>
</dbReference>
<accession>A0ABD3JW37</accession>
<dbReference type="EMBL" id="JBJKBG010000008">
    <property type="protein sequence ID" value="KAL3728546.1"/>
    <property type="molecule type" value="Genomic_DNA"/>
</dbReference>
<gene>
    <name evidence="5" type="ORF">ACJRO7_033181</name>
</gene>
<feature type="region of interest" description="Disordered" evidence="3">
    <location>
        <begin position="423"/>
        <end position="451"/>
    </location>
</feature>
<dbReference type="InterPro" id="IPR036533">
    <property type="entry name" value="BAG_dom_sf"/>
</dbReference>
<dbReference type="InterPro" id="IPR040400">
    <property type="entry name" value="BAG5/6/7/8"/>
</dbReference>
<dbReference type="Gene3D" id="1.20.58.120">
    <property type="entry name" value="BAG domain"/>
    <property type="match status" value="1"/>
</dbReference>
<evidence type="ECO:0000259" key="4">
    <source>
        <dbReference type="PROSITE" id="PS51035"/>
    </source>
</evidence>
<dbReference type="Proteomes" id="UP001634007">
    <property type="component" value="Unassembled WGS sequence"/>
</dbReference>
<evidence type="ECO:0000256" key="1">
    <source>
        <dbReference type="ARBA" id="ARBA00022860"/>
    </source>
</evidence>
<keyword evidence="2" id="KW-0143">Chaperone</keyword>
<organism evidence="5 6">
    <name type="scientific">Eucalyptus globulus</name>
    <name type="common">Tasmanian blue gum</name>
    <dbReference type="NCBI Taxonomy" id="34317"/>
    <lineage>
        <taxon>Eukaryota</taxon>
        <taxon>Viridiplantae</taxon>
        <taxon>Streptophyta</taxon>
        <taxon>Embryophyta</taxon>
        <taxon>Tracheophyta</taxon>
        <taxon>Spermatophyta</taxon>
        <taxon>Magnoliopsida</taxon>
        <taxon>eudicotyledons</taxon>
        <taxon>Gunneridae</taxon>
        <taxon>Pentapetalae</taxon>
        <taxon>rosids</taxon>
        <taxon>malvids</taxon>
        <taxon>Myrtales</taxon>
        <taxon>Myrtaceae</taxon>
        <taxon>Myrtoideae</taxon>
        <taxon>Eucalypteae</taxon>
        <taxon>Eucalyptus</taxon>
    </lineage>
</organism>
<dbReference type="SMART" id="SM00015">
    <property type="entry name" value="IQ"/>
    <property type="match status" value="1"/>
</dbReference>